<feature type="region of interest" description="Disordered" evidence="1">
    <location>
        <begin position="52"/>
        <end position="78"/>
    </location>
</feature>
<sequence length="343" mass="38520">MDPGVRSISGHLNLPLLQELIQLTQYSDTQLAKDIQQGLPVIGKMPEIKGVFAPLKSNPDPKESNKKKTKKKKKLTASQLLDEASSSMRKTLNEIRLGEFDEEIWTATLAEVESGLMEGPYSHEEAFQRFGRHVISKRFPVRQPDKTRLCDDYRRSQVNAATEYTQRITLPTHHTLEVAWRKMSKARPGEPMTIYKSDHAAAYRQVPTDPNEAPFQLICVKGPDGEPAIFRHLALSFGASSSVVNYCRLSQCLIHLHRVMFGAVSMSFIDDYWGIEPATSAATAYECWTVLNELLGFKEKESKKAPPSSDVRLLGLDVQLSANTLTLSLTDEKRKQLCNSLSE</sequence>
<dbReference type="GeneID" id="9037483"/>
<name>C5LFH6_PERM5</name>
<dbReference type="RefSeq" id="XP_002772701.1">
    <property type="nucleotide sequence ID" value="XM_002772655.1"/>
</dbReference>
<dbReference type="OMA" id="RHKAFTH"/>
<organism evidence="3">
    <name type="scientific">Perkinsus marinus (strain ATCC 50983 / TXsc)</name>
    <dbReference type="NCBI Taxonomy" id="423536"/>
    <lineage>
        <taxon>Eukaryota</taxon>
        <taxon>Sar</taxon>
        <taxon>Alveolata</taxon>
        <taxon>Perkinsozoa</taxon>
        <taxon>Perkinsea</taxon>
        <taxon>Perkinsida</taxon>
        <taxon>Perkinsidae</taxon>
        <taxon>Perkinsus</taxon>
    </lineage>
</organism>
<evidence type="ECO:0000313" key="3">
    <source>
        <dbReference type="Proteomes" id="UP000007800"/>
    </source>
</evidence>
<evidence type="ECO:0000313" key="2">
    <source>
        <dbReference type="EMBL" id="EER04517.1"/>
    </source>
</evidence>
<feature type="non-terminal residue" evidence="2">
    <location>
        <position position="343"/>
    </location>
</feature>
<dbReference type="EMBL" id="GG681472">
    <property type="protein sequence ID" value="EER04517.1"/>
    <property type="molecule type" value="Genomic_DNA"/>
</dbReference>
<proteinExistence type="predicted"/>
<protein>
    <recommendedName>
        <fullName evidence="4">Reverse transcriptase domain-containing protein</fullName>
    </recommendedName>
</protein>
<gene>
    <name evidence="2" type="ORF">Pmar_PMAR020826</name>
</gene>
<accession>C5LFH6</accession>
<dbReference type="Proteomes" id="UP000007800">
    <property type="component" value="Unassembled WGS sequence"/>
</dbReference>
<keyword evidence="3" id="KW-1185">Reference proteome</keyword>
<evidence type="ECO:0000256" key="1">
    <source>
        <dbReference type="SAM" id="MobiDB-lite"/>
    </source>
</evidence>
<dbReference type="AlphaFoldDB" id="C5LFH6"/>
<evidence type="ECO:0008006" key="4">
    <source>
        <dbReference type="Google" id="ProtNLM"/>
    </source>
</evidence>
<dbReference type="InParanoid" id="C5LFH6"/>
<reference evidence="2 3" key="1">
    <citation type="submission" date="2008-07" db="EMBL/GenBank/DDBJ databases">
        <authorList>
            <person name="El-Sayed N."/>
            <person name="Caler E."/>
            <person name="Inman J."/>
            <person name="Amedeo P."/>
            <person name="Hass B."/>
            <person name="Wortman J."/>
        </authorList>
    </citation>
    <scope>NUCLEOTIDE SEQUENCE [LARGE SCALE GENOMIC DNA]</scope>
    <source>
        <strain evidence="3">ATCC 50983 / TXsc</strain>
    </source>
</reference>
<dbReference type="OrthoDB" id="410329at2759"/>